<protein>
    <submittedName>
        <fullName evidence="1">AlNc14C34G3078 protein</fullName>
    </submittedName>
</protein>
<reference evidence="1" key="1">
    <citation type="journal article" date="2011" name="PLoS Biol.">
        <title>Gene gain and loss during evolution of obligate parasitism in the white rust pathogen of Arabidopsis thaliana.</title>
        <authorList>
            <person name="Kemen E."/>
            <person name="Gardiner A."/>
            <person name="Schultz-Larsen T."/>
            <person name="Kemen A.C."/>
            <person name="Balmuth A.L."/>
            <person name="Robert-Seilaniantz A."/>
            <person name="Bailey K."/>
            <person name="Holub E."/>
            <person name="Studholme D.J."/>
            <person name="Maclean D."/>
            <person name="Jones J.D."/>
        </authorList>
    </citation>
    <scope>NUCLEOTIDE SEQUENCE</scope>
</reference>
<dbReference type="EMBL" id="FR824079">
    <property type="protein sequence ID" value="CCA17403.1"/>
    <property type="molecule type" value="Genomic_DNA"/>
</dbReference>
<dbReference type="HOGENOM" id="CLU_1707512_0_0_1"/>
<accession>F0W8E8</accession>
<dbReference type="SUPFAM" id="SSF50630">
    <property type="entry name" value="Acid proteases"/>
    <property type="match status" value="1"/>
</dbReference>
<sequence length="154" mass="18063">MASLHEFQKFNSEKDLRSAKISILSDEFEMQNIIVHFAYEATEIPLLVYAEIREVLIQHKFQLKLGRLQKACNQIAFNKLPRFKFLIKETRLLKFTPRQYISAKDGICFVNVLGNLENNWVLGSSFLMAYSVIIDSTGEEKKYKFIPSRRPWLK</sequence>
<reference evidence="1" key="2">
    <citation type="submission" date="2011-02" db="EMBL/GenBank/DDBJ databases">
        <authorList>
            <person name="MacLean D."/>
        </authorList>
    </citation>
    <scope>NUCLEOTIDE SEQUENCE</scope>
</reference>
<name>F0W8E8_9STRA</name>
<proteinExistence type="predicted"/>
<dbReference type="AlphaFoldDB" id="F0W8E8"/>
<dbReference type="InterPro" id="IPR021109">
    <property type="entry name" value="Peptidase_aspartic_dom_sf"/>
</dbReference>
<gene>
    <name evidence="1" type="primary">AlNc14C34G3078</name>
    <name evidence="1" type="ORF">ALNC14_035460</name>
</gene>
<evidence type="ECO:0000313" key="1">
    <source>
        <dbReference type="EMBL" id="CCA17403.1"/>
    </source>
</evidence>
<organism evidence="1">
    <name type="scientific">Albugo laibachii Nc14</name>
    <dbReference type="NCBI Taxonomy" id="890382"/>
    <lineage>
        <taxon>Eukaryota</taxon>
        <taxon>Sar</taxon>
        <taxon>Stramenopiles</taxon>
        <taxon>Oomycota</taxon>
        <taxon>Peronosporomycetes</taxon>
        <taxon>Albuginales</taxon>
        <taxon>Albuginaceae</taxon>
        <taxon>Albugo</taxon>
    </lineage>
</organism>
<dbReference type="Gene3D" id="2.40.70.10">
    <property type="entry name" value="Acid Proteases"/>
    <property type="match status" value="1"/>
</dbReference>